<proteinExistence type="predicted"/>
<dbReference type="AlphaFoldDB" id="A0A090RWT8"/>
<gene>
    <name evidence="1" type="ORF">JCM19235_4115</name>
</gene>
<comment type="caution">
    <text evidence="1">The sequence shown here is derived from an EMBL/GenBank/DDBJ whole genome shotgun (WGS) entry which is preliminary data.</text>
</comment>
<evidence type="ECO:0000313" key="2">
    <source>
        <dbReference type="Proteomes" id="UP000029228"/>
    </source>
</evidence>
<reference evidence="1 2" key="1">
    <citation type="submission" date="2014-09" db="EMBL/GenBank/DDBJ databases">
        <title>Vibrio maritimus JCM 19235. (C45) whole genome shotgun sequence.</title>
        <authorList>
            <person name="Sawabe T."/>
            <person name="Meirelles P."/>
            <person name="Nakanishi M."/>
            <person name="Sayaka M."/>
            <person name="Hattori M."/>
            <person name="Ohkuma M."/>
        </authorList>
    </citation>
    <scope>NUCLEOTIDE SEQUENCE [LARGE SCALE GENOMIC DNA]</scope>
    <source>
        <strain evidence="2">JCM19235</strain>
    </source>
</reference>
<keyword evidence="2" id="KW-1185">Reference proteome</keyword>
<protein>
    <submittedName>
        <fullName evidence="1">Uncharacterized protein</fullName>
    </submittedName>
</protein>
<dbReference type="Proteomes" id="UP000029228">
    <property type="component" value="Unassembled WGS sequence"/>
</dbReference>
<sequence>MFVGELEAEVRQTMTIAARALSGEAVSSQAPLFVGQPEEVSHKRLLGDTSS</sequence>
<evidence type="ECO:0000313" key="1">
    <source>
        <dbReference type="EMBL" id="GAL19915.1"/>
    </source>
</evidence>
<accession>A0A090RWT8</accession>
<organism evidence="1 2">
    <name type="scientific">Vibrio maritimus</name>
    <dbReference type="NCBI Taxonomy" id="990268"/>
    <lineage>
        <taxon>Bacteria</taxon>
        <taxon>Pseudomonadati</taxon>
        <taxon>Pseudomonadota</taxon>
        <taxon>Gammaproteobacteria</taxon>
        <taxon>Vibrionales</taxon>
        <taxon>Vibrionaceae</taxon>
        <taxon>Vibrio</taxon>
    </lineage>
</organism>
<name>A0A090RWT8_9VIBR</name>
<dbReference type="EMBL" id="BBMR01000005">
    <property type="protein sequence ID" value="GAL19915.1"/>
    <property type="molecule type" value="Genomic_DNA"/>
</dbReference>